<name>S0FFH4_RUMCE</name>
<keyword evidence="6 13" id="KW-0418">Kinase</keyword>
<protein>
    <recommendedName>
        <fullName evidence="3">histidine kinase</fullName>
        <ecNumber evidence="3">2.7.13.3</ecNumber>
    </recommendedName>
</protein>
<dbReference type="SMART" id="SM00387">
    <property type="entry name" value="HATPase_c"/>
    <property type="match status" value="1"/>
</dbReference>
<dbReference type="PANTHER" id="PTHR45453">
    <property type="entry name" value="PHOSPHATE REGULON SENSOR PROTEIN PHOR"/>
    <property type="match status" value="1"/>
</dbReference>
<feature type="coiled-coil region" evidence="9">
    <location>
        <begin position="378"/>
        <end position="409"/>
    </location>
</feature>
<evidence type="ECO:0000259" key="12">
    <source>
        <dbReference type="PROSITE" id="PS50885"/>
    </source>
</evidence>
<proteinExistence type="predicted"/>
<dbReference type="SMART" id="SM00388">
    <property type="entry name" value="HisKA"/>
    <property type="match status" value="1"/>
</dbReference>
<evidence type="ECO:0000256" key="9">
    <source>
        <dbReference type="SAM" id="Coils"/>
    </source>
</evidence>
<feature type="domain" description="HAMP" evidence="12">
    <location>
        <begin position="338"/>
        <end position="390"/>
    </location>
</feature>
<dbReference type="Proteomes" id="UP000014155">
    <property type="component" value="Unassembled WGS sequence"/>
</dbReference>
<dbReference type="InterPro" id="IPR050351">
    <property type="entry name" value="BphY/WalK/GraS-like"/>
</dbReference>
<evidence type="ECO:0000256" key="5">
    <source>
        <dbReference type="ARBA" id="ARBA00022679"/>
    </source>
</evidence>
<evidence type="ECO:0000256" key="6">
    <source>
        <dbReference type="ARBA" id="ARBA00022777"/>
    </source>
</evidence>
<keyword evidence="8 10" id="KW-0472">Membrane</keyword>
<evidence type="ECO:0000256" key="7">
    <source>
        <dbReference type="ARBA" id="ARBA00023012"/>
    </source>
</evidence>
<evidence type="ECO:0000256" key="10">
    <source>
        <dbReference type="SAM" id="Phobius"/>
    </source>
</evidence>
<dbReference type="Pfam" id="PF00672">
    <property type="entry name" value="HAMP"/>
    <property type="match status" value="1"/>
</dbReference>
<dbReference type="CDD" id="cd00082">
    <property type="entry name" value="HisKA"/>
    <property type="match status" value="1"/>
</dbReference>
<evidence type="ECO:0000256" key="3">
    <source>
        <dbReference type="ARBA" id="ARBA00012438"/>
    </source>
</evidence>
<dbReference type="InterPro" id="IPR003661">
    <property type="entry name" value="HisK_dim/P_dom"/>
</dbReference>
<feature type="domain" description="Histidine kinase" evidence="11">
    <location>
        <begin position="419"/>
        <end position="632"/>
    </location>
</feature>
<feature type="transmembrane region" description="Helical" evidence="10">
    <location>
        <begin position="317"/>
        <end position="337"/>
    </location>
</feature>
<dbReference type="InterPro" id="IPR003660">
    <property type="entry name" value="HAMP_dom"/>
</dbReference>
<dbReference type="PROSITE" id="PS50109">
    <property type="entry name" value="HIS_KIN"/>
    <property type="match status" value="1"/>
</dbReference>
<keyword evidence="10" id="KW-0812">Transmembrane</keyword>
<evidence type="ECO:0000256" key="8">
    <source>
        <dbReference type="ARBA" id="ARBA00023136"/>
    </source>
</evidence>
<keyword evidence="4" id="KW-0597">Phosphoprotein</keyword>
<dbReference type="GO" id="GO:0005886">
    <property type="term" value="C:plasma membrane"/>
    <property type="evidence" value="ECO:0007669"/>
    <property type="project" value="TreeGrafter"/>
</dbReference>
<keyword evidence="7" id="KW-0902">Two-component regulatory system</keyword>
<dbReference type="Gene3D" id="6.10.340.10">
    <property type="match status" value="1"/>
</dbReference>
<dbReference type="EMBL" id="AORV01000068">
    <property type="protein sequence ID" value="EMS69267.1"/>
    <property type="molecule type" value="Genomic_DNA"/>
</dbReference>
<dbReference type="InterPro" id="IPR003594">
    <property type="entry name" value="HATPase_dom"/>
</dbReference>
<dbReference type="STRING" id="1195236.CTER_5049"/>
<dbReference type="Gene3D" id="1.10.287.130">
    <property type="match status" value="1"/>
</dbReference>
<dbReference type="FunFam" id="3.30.565.10:FF:000006">
    <property type="entry name" value="Sensor histidine kinase WalK"/>
    <property type="match status" value="1"/>
</dbReference>
<dbReference type="FunFam" id="1.10.287.130:FF:000001">
    <property type="entry name" value="Two-component sensor histidine kinase"/>
    <property type="match status" value="1"/>
</dbReference>
<evidence type="ECO:0000313" key="13">
    <source>
        <dbReference type="EMBL" id="EMS69267.1"/>
    </source>
</evidence>
<evidence type="ECO:0000259" key="11">
    <source>
        <dbReference type="PROSITE" id="PS50109"/>
    </source>
</evidence>
<comment type="subcellular location">
    <subcellularLocation>
        <location evidence="2">Membrane</location>
    </subcellularLocation>
</comment>
<dbReference type="SUPFAM" id="SSF158472">
    <property type="entry name" value="HAMP domain-like"/>
    <property type="match status" value="1"/>
</dbReference>
<dbReference type="InterPro" id="IPR036890">
    <property type="entry name" value="HATPase_C_sf"/>
</dbReference>
<keyword evidence="9" id="KW-0175">Coiled coil</keyword>
<dbReference type="SMART" id="SM00304">
    <property type="entry name" value="HAMP"/>
    <property type="match status" value="1"/>
</dbReference>
<feature type="transmembrane region" description="Helical" evidence="10">
    <location>
        <begin position="9"/>
        <end position="32"/>
    </location>
</feature>
<dbReference type="eggNOG" id="COG5002">
    <property type="taxonomic scope" value="Bacteria"/>
</dbReference>
<dbReference type="RefSeq" id="WP_004630547.1">
    <property type="nucleotide sequence ID" value="NZ_AORV01000068.1"/>
</dbReference>
<comment type="caution">
    <text evidence="13">The sequence shown here is derived from an EMBL/GenBank/DDBJ whole genome shotgun (WGS) entry which is preliminary data.</text>
</comment>
<dbReference type="GO" id="GO:0000155">
    <property type="term" value="F:phosphorelay sensor kinase activity"/>
    <property type="evidence" value="ECO:0007669"/>
    <property type="project" value="InterPro"/>
</dbReference>
<dbReference type="Pfam" id="PF02518">
    <property type="entry name" value="HATPase_c"/>
    <property type="match status" value="1"/>
</dbReference>
<gene>
    <name evidence="13" type="ORF">CTER_5049</name>
</gene>
<dbReference type="AlphaFoldDB" id="S0FFH4"/>
<dbReference type="SUPFAM" id="SSF47384">
    <property type="entry name" value="Homodimeric domain of signal transducing histidine kinase"/>
    <property type="match status" value="1"/>
</dbReference>
<comment type="catalytic activity">
    <reaction evidence="1">
        <text>ATP + protein L-histidine = ADP + protein N-phospho-L-histidine.</text>
        <dbReference type="EC" id="2.7.13.3"/>
    </reaction>
</comment>
<dbReference type="CDD" id="cd06225">
    <property type="entry name" value="HAMP"/>
    <property type="match status" value="1"/>
</dbReference>
<sequence>MKRSIVLKLFLITVLFMTVCFGVFIAGQSLFFGKIYLHMKSSSLEKALDSFGNTYVNENWDSKAITQKINEFTGRNNARLAILDKDGRAKYMPSFSISLETSDNKNLSIPLDNIAFLEDFQKLELSVGSEIEVDGYFNNNRLLSVSGIKKDGKSWENSNIRLVAASAVTLSSDSIAVENRVLRTEKFTEAGTLTTPAEASAGVAVAVKNIEVEAISPDKVKGKITALNLPDQIQQMASYNNGLLWSSIDYWNQLLMVKKISMEPGKTTNFHYTDTNNGMDNIAYVKPVIKNNQVLEYVFAISSLQPVDEAVEAMKSYYGYVFAVIILLMLVMAFVFSRSISKPLLKMNTVASKMADLDFSEECRVKSKDELGNLALSLNRLSRNLSLSLEDLKSANEQLKLDIEKERSLENMRKEFVSSVSHEFKTPLGIIKGFAEGFKDNIAEEKKEHYIDVILDEVEKMDELVMDLLDLARLESKAYDLNIENFVMDELIDEIGSRLDKNMAEKNISLIFRHEDRDSRVQADRRRMEQVVTNILSNAVRHTGTNGKIRVLTEKGVDRLRVIIENSGEQIAEEDIQKIWERFYKAEKSRGRRAGGTGLGLSIVKNILELHGSDYGVENILGGVRFYFTVNC</sequence>
<keyword evidence="5" id="KW-0808">Transferase</keyword>
<dbReference type="SUPFAM" id="SSF55874">
    <property type="entry name" value="ATPase domain of HSP90 chaperone/DNA topoisomerase II/histidine kinase"/>
    <property type="match status" value="1"/>
</dbReference>
<dbReference type="Gene3D" id="3.30.565.10">
    <property type="entry name" value="Histidine kinase-like ATPase, C-terminal domain"/>
    <property type="match status" value="1"/>
</dbReference>
<evidence type="ECO:0000313" key="14">
    <source>
        <dbReference type="Proteomes" id="UP000014155"/>
    </source>
</evidence>
<dbReference type="PRINTS" id="PR00344">
    <property type="entry name" value="BCTRLSENSOR"/>
</dbReference>
<dbReference type="PROSITE" id="PS50885">
    <property type="entry name" value="HAMP"/>
    <property type="match status" value="1"/>
</dbReference>
<reference evidence="13 14" key="1">
    <citation type="journal article" date="2013" name="Genome Announc.">
        <title>Draft Genome Sequence of the Cellulolytic, Mesophilic, Anaerobic Bacterium Clostridium termitidis Strain CT1112 (DSM 5398).</title>
        <authorList>
            <person name="Lal S."/>
            <person name="Ramachandran U."/>
            <person name="Zhang X."/>
            <person name="Munir R."/>
            <person name="Sparling R."/>
            <person name="Levin D.B."/>
        </authorList>
    </citation>
    <scope>NUCLEOTIDE SEQUENCE [LARGE SCALE GENOMIC DNA]</scope>
    <source>
        <strain evidence="13 14">CT1112</strain>
    </source>
</reference>
<evidence type="ECO:0000256" key="2">
    <source>
        <dbReference type="ARBA" id="ARBA00004370"/>
    </source>
</evidence>
<dbReference type="Pfam" id="PF00512">
    <property type="entry name" value="HisKA"/>
    <property type="match status" value="1"/>
</dbReference>
<accession>S0FFH4</accession>
<dbReference type="GO" id="GO:0016036">
    <property type="term" value="P:cellular response to phosphate starvation"/>
    <property type="evidence" value="ECO:0007669"/>
    <property type="project" value="TreeGrafter"/>
</dbReference>
<dbReference type="EC" id="2.7.13.3" evidence="3"/>
<dbReference type="InterPro" id="IPR004358">
    <property type="entry name" value="Sig_transdc_His_kin-like_C"/>
</dbReference>
<dbReference type="InterPro" id="IPR005467">
    <property type="entry name" value="His_kinase_dom"/>
</dbReference>
<dbReference type="InterPro" id="IPR036097">
    <property type="entry name" value="HisK_dim/P_sf"/>
</dbReference>
<dbReference type="PATRIC" id="fig|1195236.3.peg.5244"/>
<organism evidence="13 14">
    <name type="scientific">Ruminiclostridium cellobioparum subsp. termitidis CT1112</name>
    <dbReference type="NCBI Taxonomy" id="1195236"/>
    <lineage>
        <taxon>Bacteria</taxon>
        <taxon>Bacillati</taxon>
        <taxon>Bacillota</taxon>
        <taxon>Clostridia</taxon>
        <taxon>Eubacteriales</taxon>
        <taxon>Oscillospiraceae</taxon>
        <taxon>Ruminiclostridium</taxon>
    </lineage>
</organism>
<dbReference type="GO" id="GO:0004721">
    <property type="term" value="F:phosphoprotein phosphatase activity"/>
    <property type="evidence" value="ECO:0007669"/>
    <property type="project" value="TreeGrafter"/>
</dbReference>
<evidence type="ECO:0000256" key="1">
    <source>
        <dbReference type="ARBA" id="ARBA00000085"/>
    </source>
</evidence>
<evidence type="ECO:0000256" key="4">
    <source>
        <dbReference type="ARBA" id="ARBA00022553"/>
    </source>
</evidence>
<keyword evidence="14" id="KW-1185">Reference proteome</keyword>
<keyword evidence="10" id="KW-1133">Transmembrane helix</keyword>
<dbReference type="PANTHER" id="PTHR45453:SF3">
    <property type="entry name" value="HISTIDINE KINASE"/>
    <property type="match status" value="1"/>
</dbReference>